<comment type="caution">
    <text evidence="2">The sequence shown here is derived from an EMBL/GenBank/DDBJ whole genome shotgun (WGS) entry which is preliminary data.</text>
</comment>
<dbReference type="PANTHER" id="PTHR23306">
    <property type="entry name" value="TUMOR SUSCEPTIBILITY GENE 101 PROTEIN-RELATED"/>
    <property type="match status" value="1"/>
</dbReference>
<dbReference type="PANTHER" id="PTHR23306:SF3">
    <property type="entry name" value="TUMOR SUPPRESSOR PROTEIN 101"/>
    <property type="match status" value="1"/>
</dbReference>
<organism evidence="2 3">
    <name type="scientific">Paralvinella palmiformis</name>
    <dbReference type="NCBI Taxonomy" id="53620"/>
    <lineage>
        <taxon>Eukaryota</taxon>
        <taxon>Metazoa</taxon>
        <taxon>Spiralia</taxon>
        <taxon>Lophotrochozoa</taxon>
        <taxon>Annelida</taxon>
        <taxon>Polychaeta</taxon>
        <taxon>Sedentaria</taxon>
        <taxon>Canalipalpata</taxon>
        <taxon>Terebellida</taxon>
        <taxon>Terebelliformia</taxon>
        <taxon>Alvinellidae</taxon>
        <taxon>Paralvinella</taxon>
    </lineage>
</organism>
<dbReference type="EMBL" id="JAODUP010000142">
    <property type="protein sequence ID" value="KAK2159980.1"/>
    <property type="molecule type" value="Genomic_DNA"/>
</dbReference>
<dbReference type="GO" id="GO:0043130">
    <property type="term" value="F:ubiquitin binding"/>
    <property type="evidence" value="ECO:0007669"/>
    <property type="project" value="TreeGrafter"/>
</dbReference>
<dbReference type="GO" id="GO:0000813">
    <property type="term" value="C:ESCRT I complex"/>
    <property type="evidence" value="ECO:0007669"/>
    <property type="project" value="TreeGrafter"/>
</dbReference>
<dbReference type="InterPro" id="IPR052070">
    <property type="entry name" value="ESCRT-I_UEV_domain"/>
</dbReference>
<dbReference type="InterPro" id="IPR016135">
    <property type="entry name" value="UBQ-conjugating_enzyme/RWD"/>
</dbReference>
<dbReference type="AlphaFoldDB" id="A0AAD9JWG6"/>
<dbReference type="InterPro" id="IPR008883">
    <property type="entry name" value="UEV_N"/>
</dbReference>
<proteinExistence type="predicted"/>
<reference evidence="2" key="1">
    <citation type="journal article" date="2023" name="Mol. Biol. Evol.">
        <title>Third-Generation Sequencing Reveals the Adaptive Role of the Epigenome in Three Deep-Sea Polychaetes.</title>
        <authorList>
            <person name="Perez M."/>
            <person name="Aroh O."/>
            <person name="Sun Y."/>
            <person name="Lan Y."/>
            <person name="Juniper S.K."/>
            <person name="Young C.R."/>
            <person name="Angers B."/>
            <person name="Qian P.Y."/>
        </authorList>
    </citation>
    <scope>NUCLEOTIDE SEQUENCE</scope>
    <source>
        <strain evidence="2">P08H-3</strain>
    </source>
</reference>
<evidence type="ECO:0000313" key="2">
    <source>
        <dbReference type="EMBL" id="KAK2159980.1"/>
    </source>
</evidence>
<dbReference type="GO" id="GO:0015031">
    <property type="term" value="P:protein transport"/>
    <property type="evidence" value="ECO:0007669"/>
    <property type="project" value="InterPro"/>
</dbReference>
<feature type="domain" description="UEV" evidence="1">
    <location>
        <begin position="107"/>
        <end position="247"/>
    </location>
</feature>
<name>A0AAD9JWG6_9ANNE</name>
<dbReference type="CDD" id="cd11685">
    <property type="entry name" value="UEV_TSG101-like"/>
    <property type="match status" value="2"/>
</dbReference>
<keyword evidence="3" id="KW-1185">Reference proteome</keyword>
<sequence>MEELFETARNLDYSEPSIVANAIKEVRKCFPLFEYKVNTHAKAVPVEIWLPLDFPRHPPILRVPLVRTMLINPSGHVNIIGNIEHVSLNQWNQDSRLVDLLYTLTVEFMDVFPVFELGHFNLPSKAKDVIFAVMRKYQRLKLFWDKHSPDGSKQTIELKLEGLIPLDKRPDIAVRIWLFLSFPQTAPDVYVIPGDNMALTPTVHLYKSGRVRHNYIKEWEYPTSNLTELLDQLVKAFSQNFPFQVLGEHGLPGNKQKLQQAKTLLDKLKISKKTKKVLQLESVNTDIVYPTNPPSDTLLSVTDLAPL</sequence>
<dbReference type="Pfam" id="PF05743">
    <property type="entry name" value="UEV"/>
    <property type="match status" value="2"/>
</dbReference>
<dbReference type="Gene3D" id="3.10.110.10">
    <property type="entry name" value="Ubiquitin Conjugating Enzyme"/>
    <property type="match status" value="2"/>
</dbReference>
<evidence type="ECO:0000259" key="1">
    <source>
        <dbReference type="PROSITE" id="PS51322"/>
    </source>
</evidence>
<evidence type="ECO:0000313" key="3">
    <source>
        <dbReference type="Proteomes" id="UP001208570"/>
    </source>
</evidence>
<dbReference type="Proteomes" id="UP001208570">
    <property type="component" value="Unassembled WGS sequence"/>
</dbReference>
<accession>A0AAD9JWG6</accession>
<gene>
    <name evidence="2" type="ORF">LSH36_142g03003</name>
</gene>
<dbReference type="GO" id="GO:0008333">
    <property type="term" value="P:endosome to lysosome transport"/>
    <property type="evidence" value="ECO:0007669"/>
    <property type="project" value="TreeGrafter"/>
</dbReference>
<dbReference type="PROSITE" id="PS51322">
    <property type="entry name" value="UEV"/>
    <property type="match status" value="1"/>
</dbReference>
<dbReference type="SUPFAM" id="SSF54495">
    <property type="entry name" value="UBC-like"/>
    <property type="match status" value="2"/>
</dbReference>
<protein>
    <recommendedName>
        <fullName evidence="1">UEV domain-containing protein</fullName>
    </recommendedName>
</protein>